<dbReference type="Gene3D" id="3.40.50.150">
    <property type="entry name" value="Vaccinia Virus protein VP39"/>
    <property type="match status" value="1"/>
</dbReference>
<dbReference type="Pfam" id="PF05050">
    <property type="entry name" value="Methyltransf_21"/>
    <property type="match status" value="1"/>
</dbReference>
<dbReference type="SUPFAM" id="SSF53335">
    <property type="entry name" value="S-adenosyl-L-methionine-dependent methyltransferases"/>
    <property type="match status" value="1"/>
</dbReference>
<dbReference type="InterPro" id="IPR052514">
    <property type="entry name" value="SAM-dependent_MTase"/>
</dbReference>
<evidence type="ECO:0000313" key="2">
    <source>
        <dbReference type="EMBL" id="ACI64272.1"/>
    </source>
</evidence>
<dbReference type="GeneID" id="7442964"/>
<name>B5YLQ3_THAPS</name>
<dbReference type="PANTHER" id="PTHR34203:SF13">
    <property type="entry name" value="EXPRESSED PROTEIN"/>
    <property type="match status" value="1"/>
</dbReference>
<reference evidence="2 3" key="2">
    <citation type="journal article" date="2008" name="Nature">
        <title>The Phaeodactylum genome reveals the evolutionary history of diatom genomes.</title>
        <authorList>
            <person name="Bowler C."/>
            <person name="Allen A.E."/>
            <person name="Badger J.H."/>
            <person name="Grimwood J."/>
            <person name="Jabbari K."/>
            <person name="Kuo A."/>
            <person name="Maheswari U."/>
            <person name="Martens C."/>
            <person name="Maumus F."/>
            <person name="Otillar R.P."/>
            <person name="Rayko E."/>
            <person name="Salamov A."/>
            <person name="Vandepoele K."/>
            <person name="Beszteri B."/>
            <person name="Gruber A."/>
            <person name="Heijde M."/>
            <person name="Katinka M."/>
            <person name="Mock T."/>
            <person name="Valentin K."/>
            <person name="Verret F."/>
            <person name="Berges J.A."/>
            <person name="Brownlee C."/>
            <person name="Cadoret J.P."/>
            <person name="Chiovitti A."/>
            <person name="Choi C.J."/>
            <person name="Coesel S."/>
            <person name="De Martino A."/>
            <person name="Detter J.C."/>
            <person name="Durkin C."/>
            <person name="Falciatore A."/>
            <person name="Fournet J."/>
            <person name="Haruta M."/>
            <person name="Huysman M.J."/>
            <person name="Jenkins B.D."/>
            <person name="Jiroutova K."/>
            <person name="Jorgensen R.E."/>
            <person name="Joubert Y."/>
            <person name="Kaplan A."/>
            <person name="Kroger N."/>
            <person name="Kroth P.G."/>
            <person name="La Roche J."/>
            <person name="Lindquist E."/>
            <person name="Lommer M."/>
            <person name="Martin-Jezequel V."/>
            <person name="Lopez P.J."/>
            <person name="Lucas S."/>
            <person name="Mangogna M."/>
            <person name="McGinnis K."/>
            <person name="Medlin L.K."/>
            <person name="Montsant A."/>
            <person name="Oudot-Le Secq M.P."/>
            <person name="Napoli C."/>
            <person name="Obornik M."/>
            <person name="Parker M.S."/>
            <person name="Petit J.L."/>
            <person name="Porcel B.M."/>
            <person name="Poulsen N."/>
            <person name="Robison M."/>
            <person name="Rychlewski L."/>
            <person name="Rynearson T.A."/>
            <person name="Schmutz J."/>
            <person name="Shapiro H."/>
            <person name="Siaut M."/>
            <person name="Stanley M."/>
            <person name="Sussman M.R."/>
            <person name="Taylor A.R."/>
            <person name="Vardi A."/>
            <person name="von Dassow P."/>
            <person name="Vyverman W."/>
            <person name="Willis A."/>
            <person name="Wyrwicz L.S."/>
            <person name="Rokhsar D.S."/>
            <person name="Weissenbach J."/>
            <person name="Armbrust E.V."/>
            <person name="Green B.R."/>
            <person name="Van de Peer Y."/>
            <person name="Grigoriev I.V."/>
        </authorList>
    </citation>
    <scope>NUCLEOTIDE SEQUENCE [LARGE SCALE GENOMIC DNA]</scope>
    <source>
        <strain evidence="2 3">CCMP1335</strain>
    </source>
</reference>
<dbReference type="PaxDb" id="35128-Thaps10860"/>
<organism evidence="2 3">
    <name type="scientific">Thalassiosira pseudonana</name>
    <name type="common">Marine diatom</name>
    <name type="synonym">Cyclotella nana</name>
    <dbReference type="NCBI Taxonomy" id="35128"/>
    <lineage>
        <taxon>Eukaryota</taxon>
        <taxon>Sar</taxon>
        <taxon>Stramenopiles</taxon>
        <taxon>Ochrophyta</taxon>
        <taxon>Bacillariophyta</taxon>
        <taxon>Coscinodiscophyceae</taxon>
        <taxon>Thalassiosirophycidae</taxon>
        <taxon>Thalassiosirales</taxon>
        <taxon>Thalassiosiraceae</taxon>
        <taxon>Thalassiosira</taxon>
    </lineage>
</organism>
<dbReference type="EMBL" id="CP001159">
    <property type="protein sequence ID" value="ACI64272.1"/>
    <property type="molecule type" value="Genomic_DNA"/>
</dbReference>
<dbReference type="PANTHER" id="PTHR34203">
    <property type="entry name" value="METHYLTRANSFERASE, FKBM FAMILY PROTEIN"/>
    <property type="match status" value="1"/>
</dbReference>
<dbReference type="HOGENOM" id="CLU_1013158_0_0_1"/>
<reference evidence="2 3" key="1">
    <citation type="journal article" date="2004" name="Science">
        <title>The genome of the diatom Thalassiosira pseudonana: ecology, evolution, and metabolism.</title>
        <authorList>
            <person name="Armbrust E.V."/>
            <person name="Berges J.A."/>
            <person name="Bowler C."/>
            <person name="Green B.R."/>
            <person name="Martinez D."/>
            <person name="Putnam N.H."/>
            <person name="Zhou S."/>
            <person name="Allen A.E."/>
            <person name="Apt K.E."/>
            <person name="Bechner M."/>
            <person name="Brzezinski M.A."/>
            <person name="Chaal B.K."/>
            <person name="Chiovitti A."/>
            <person name="Davis A.K."/>
            <person name="Demarest M.S."/>
            <person name="Detter J.C."/>
            <person name="Glavina T."/>
            <person name="Goodstein D."/>
            <person name="Hadi M.Z."/>
            <person name="Hellsten U."/>
            <person name="Hildebrand M."/>
            <person name="Jenkins B.D."/>
            <person name="Jurka J."/>
            <person name="Kapitonov V.V."/>
            <person name="Kroger N."/>
            <person name="Lau W.W."/>
            <person name="Lane T.W."/>
            <person name="Larimer F.W."/>
            <person name="Lippmeier J.C."/>
            <person name="Lucas S."/>
            <person name="Medina M."/>
            <person name="Montsant A."/>
            <person name="Obornik M."/>
            <person name="Parker M.S."/>
            <person name="Palenik B."/>
            <person name="Pazour G.J."/>
            <person name="Richardson P.M."/>
            <person name="Rynearson T.A."/>
            <person name="Saito M.A."/>
            <person name="Schwartz D.C."/>
            <person name="Thamatrakoln K."/>
            <person name="Valentin K."/>
            <person name="Vardi A."/>
            <person name="Wilkerson F.P."/>
            <person name="Rokhsar D.S."/>
        </authorList>
    </citation>
    <scope>NUCLEOTIDE SEQUENCE [LARGE SCALE GENOMIC DNA]</scope>
    <source>
        <strain evidence="2 3">CCMP1335</strain>
    </source>
</reference>
<dbReference type="AlphaFoldDB" id="B5YLQ3"/>
<dbReference type="KEGG" id="tps:THAPS_10860"/>
<dbReference type="Proteomes" id="UP000001449">
    <property type="component" value="Chromosome 18"/>
</dbReference>
<proteinExistence type="predicted"/>
<feature type="domain" description="Methyltransferase FkbM" evidence="1">
    <location>
        <begin position="121"/>
        <end position="294"/>
    </location>
</feature>
<dbReference type="InParanoid" id="B5YLQ3"/>
<evidence type="ECO:0000313" key="3">
    <source>
        <dbReference type="Proteomes" id="UP000001449"/>
    </source>
</evidence>
<dbReference type="InterPro" id="IPR029063">
    <property type="entry name" value="SAM-dependent_MTases_sf"/>
</dbReference>
<evidence type="ECO:0000259" key="1">
    <source>
        <dbReference type="Pfam" id="PF05050"/>
    </source>
</evidence>
<dbReference type="GO" id="GO:0008171">
    <property type="term" value="F:O-methyltransferase activity"/>
    <property type="evidence" value="ECO:0000318"/>
    <property type="project" value="GO_Central"/>
</dbReference>
<protein>
    <recommendedName>
        <fullName evidence="1">Methyltransferase FkbM domain-containing protein</fullName>
    </recommendedName>
</protein>
<gene>
    <name evidence="2" type="ORF">THAPS_10860</name>
</gene>
<sequence>MASQTIPKGSFVIEKPNVPIPLPKTLANQDVCDDLARDRAEPSFAKRTLVREAGVEFDMVVYDKTDGVSDIVSNQIIRSKTWEARDVQKVMSLFPCKVEGESECTYSQRQGAFLDIGAHLGHKVISFEPFRKNIDLMCMSREYLLEPKKSNFHLHGHGLDYKPRQCQLFQDESRNIGDTHSICDEQTLNLFLSEKSQYKSLGWMNTTTLDDALNNGMFDSIDGGIDVMKMDVEGFEPNVIAGGNAFFESRLAPRYIFMEMVPDMMGEATAGSKERGKAMFQNVLIHLFNHGYELDDFSKGARSDLSLKENQFEDITEHLGTDKPQNVLFVRNED</sequence>
<dbReference type="RefSeq" id="XP_002295555.1">
    <property type="nucleotide sequence ID" value="XM_002295519.1"/>
</dbReference>
<accession>B5YLQ3</accession>
<keyword evidence="3" id="KW-1185">Reference proteome</keyword>
<dbReference type="InterPro" id="IPR006342">
    <property type="entry name" value="FkbM_mtfrase"/>
</dbReference>